<proteinExistence type="predicted"/>
<feature type="region of interest" description="Disordered" evidence="1">
    <location>
        <begin position="306"/>
        <end position="336"/>
    </location>
</feature>
<gene>
    <name evidence="3" type="primary">PmlGA01_130017500</name>
    <name evidence="3" type="ORF">PMLGA01_130017500</name>
</gene>
<name>A0A1C3KES3_PLAMA</name>
<reference evidence="3 4" key="1">
    <citation type="submission" date="2016-06" db="EMBL/GenBank/DDBJ databases">
        <authorList>
            <consortium name="Pathogen Informatics"/>
        </authorList>
    </citation>
    <scope>NUCLEOTIDE SEQUENCE [LARGE SCALE GENOMIC DNA]</scope>
    <source>
        <strain evidence="3">PmlGA01</strain>
    </source>
</reference>
<evidence type="ECO:0000256" key="1">
    <source>
        <dbReference type="SAM" id="MobiDB-lite"/>
    </source>
</evidence>
<dbReference type="Pfam" id="PF09468">
    <property type="entry name" value="RNase_H2-Ydr279"/>
    <property type="match status" value="1"/>
</dbReference>
<protein>
    <submittedName>
        <fullName evidence="3">Ribonuclease H2 subunit B, putative</fullName>
    </submittedName>
</protein>
<dbReference type="VEuPathDB" id="PlasmoDB:PmUG01_13025200"/>
<dbReference type="AlphaFoldDB" id="A0A1C3KES3"/>
<dbReference type="InterPro" id="IPR019024">
    <property type="entry name" value="RNase_H2_suB_wHTH"/>
</dbReference>
<organism evidence="3 4">
    <name type="scientific">Plasmodium malariae</name>
    <dbReference type="NCBI Taxonomy" id="5858"/>
    <lineage>
        <taxon>Eukaryota</taxon>
        <taxon>Sar</taxon>
        <taxon>Alveolata</taxon>
        <taxon>Apicomplexa</taxon>
        <taxon>Aconoidasida</taxon>
        <taxon>Haemosporida</taxon>
        <taxon>Plasmodiidae</taxon>
        <taxon>Plasmodium</taxon>
        <taxon>Plasmodium (Plasmodium)</taxon>
    </lineage>
</organism>
<feature type="compositionally biased region" description="Polar residues" evidence="1">
    <location>
        <begin position="326"/>
        <end position="335"/>
    </location>
</feature>
<dbReference type="Proteomes" id="UP000219799">
    <property type="component" value="Chromosome 13"/>
</dbReference>
<sequence>MENNRSAFLFHIFCSDINEKEKAENVKVKNYSFIKLPSVPDPSKTVLYYFKQESNELYLLERNYYNPKIETIRNENDKINKSCVSLFINNYTIENDCSFSCYPVDALYLFISIIYYNCTNFTYTTLEDYLDNILKDNEKKKVEAIKNVLYIFKKDVNSIKDRLKNVSDELCENGKLYYKPNMKKVQNFYNLKCIILFNFIIEHKIIFPDYSQYIDKDLLEKYITDVNTHPINLIIQKKLKHIDKYKEYKKYVDSYLIQFNNRHYKINGSNLRTFIWLIIKGFMCSSLSEKITPLDILEHLNKIKENEKKKKMQQNETFSKNKKHPSQTPRNQMSIDSFFKKKKIKLK</sequence>
<accession>A0A1C3KES3</accession>
<evidence type="ECO:0000259" key="2">
    <source>
        <dbReference type="Pfam" id="PF09468"/>
    </source>
</evidence>
<feature type="domain" description="Ribonuclease H2 subunit B wHTH" evidence="2">
    <location>
        <begin position="108"/>
        <end position="291"/>
    </location>
</feature>
<evidence type="ECO:0000313" key="3">
    <source>
        <dbReference type="EMBL" id="SBT72092.1"/>
    </source>
</evidence>
<dbReference type="EMBL" id="LT594501">
    <property type="protein sequence ID" value="SBT72092.1"/>
    <property type="molecule type" value="Genomic_DNA"/>
</dbReference>
<evidence type="ECO:0000313" key="4">
    <source>
        <dbReference type="Proteomes" id="UP000219799"/>
    </source>
</evidence>